<keyword evidence="4" id="KW-1185">Reference proteome</keyword>
<dbReference type="Proteomes" id="UP000183071">
    <property type="component" value="Unassembled WGS sequence"/>
</dbReference>
<dbReference type="PATRIC" id="fig|1300348.6.peg.2499"/>
<dbReference type="EMBL" id="LGBR01000001">
    <property type="protein sequence ID" value="KOY52938.1"/>
    <property type="molecule type" value="Genomic_DNA"/>
</dbReference>
<comment type="caution">
    <text evidence="1">The sequence shown here is derived from an EMBL/GenBank/DDBJ whole genome shotgun (WGS) entry which is preliminary data.</text>
</comment>
<protein>
    <submittedName>
        <fullName evidence="1">Fructose-1,6-bisphosphatase</fullName>
    </submittedName>
</protein>
<dbReference type="Proteomes" id="UP000037716">
    <property type="component" value="Unassembled WGS sequence"/>
</dbReference>
<evidence type="ECO:0000313" key="2">
    <source>
        <dbReference type="EMBL" id="SEE54739.1"/>
    </source>
</evidence>
<evidence type="ECO:0000313" key="4">
    <source>
        <dbReference type="Proteomes" id="UP000183071"/>
    </source>
</evidence>
<evidence type="ECO:0000313" key="3">
    <source>
        <dbReference type="Proteomes" id="UP000037716"/>
    </source>
</evidence>
<dbReference type="OrthoDB" id="1202506at2"/>
<dbReference type="STRING" id="1300348.I602_2498"/>
<dbReference type="EMBL" id="FNUE01000002">
    <property type="protein sequence ID" value="SEE54739.1"/>
    <property type="molecule type" value="Genomic_DNA"/>
</dbReference>
<organism evidence="1 3">
    <name type="scientific">Polaribacter dokdonensis DSW-5</name>
    <dbReference type="NCBI Taxonomy" id="1300348"/>
    <lineage>
        <taxon>Bacteria</taxon>
        <taxon>Pseudomonadati</taxon>
        <taxon>Bacteroidota</taxon>
        <taxon>Flavobacteriia</taxon>
        <taxon>Flavobacteriales</taxon>
        <taxon>Flavobacteriaceae</taxon>
    </lineage>
</organism>
<accession>A0A0N0CG82</accession>
<dbReference type="RefSeq" id="WP_053974994.1">
    <property type="nucleotide sequence ID" value="NZ_FNUE01000002.1"/>
</dbReference>
<evidence type="ECO:0000313" key="1">
    <source>
        <dbReference type="EMBL" id="KOY52938.1"/>
    </source>
</evidence>
<gene>
    <name evidence="1" type="ORF">I602_2498</name>
    <name evidence="2" type="ORF">SAMN05444353_2272</name>
</gene>
<proteinExistence type="predicted"/>
<reference evidence="2 4" key="2">
    <citation type="submission" date="2016-10" db="EMBL/GenBank/DDBJ databases">
        <authorList>
            <person name="Varghese N."/>
            <person name="Submissions S."/>
        </authorList>
    </citation>
    <scope>NUCLEOTIDE SEQUENCE [LARGE SCALE GENOMIC DNA]</scope>
    <source>
        <strain evidence="2 4">DSW-5</strain>
    </source>
</reference>
<reference evidence="1 3" key="1">
    <citation type="submission" date="2015-07" db="EMBL/GenBank/DDBJ databases">
        <title>Genome of Polaribacter dokdonenesis DSW-5, isolated from seawater off Dokdo in Korea.</title>
        <authorList>
            <person name="Yoon K."/>
            <person name="Song J.Y."/>
            <person name="Kim J.F."/>
        </authorList>
    </citation>
    <scope>NUCLEOTIDE SEQUENCE [LARGE SCALE GENOMIC DNA]</scope>
    <source>
        <strain evidence="1 3">DSW-5</strain>
    </source>
</reference>
<dbReference type="AlphaFoldDB" id="A0A0N0CG82"/>
<sequence>MAKTTEKNQEPVANQQIDTRIAAVRDLIFGENIQQYNSEFEDVYNRIKSLEEASQKSLADSVASIESKLADLESLVDHKFQDLNDDLDKKLADIDDEKADRRKLGKALEKIALMLQE</sequence>
<name>A0A0N0CG82_9FLAO</name>